<dbReference type="GO" id="GO:0044780">
    <property type="term" value="P:bacterial-type flagellum assembly"/>
    <property type="evidence" value="ECO:0007669"/>
    <property type="project" value="InterPro"/>
</dbReference>
<evidence type="ECO:0000256" key="1">
    <source>
        <dbReference type="ARBA" id="ARBA00004496"/>
    </source>
</evidence>
<evidence type="ECO:0000313" key="15">
    <source>
        <dbReference type="Proteomes" id="UP000571857"/>
    </source>
</evidence>
<dbReference type="EMBL" id="CP050485">
    <property type="protein sequence ID" value="QOG25884.1"/>
    <property type="molecule type" value="Genomic_DNA"/>
</dbReference>
<dbReference type="SMART" id="SM00382">
    <property type="entry name" value="AAA"/>
    <property type="match status" value="1"/>
</dbReference>
<dbReference type="Pfam" id="PF02874">
    <property type="entry name" value="ATP-synt_ab_N"/>
    <property type="match status" value="1"/>
</dbReference>
<keyword evidence="6" id="KW-0653">Protein transport</keyword>
<dbReference type="FunFam" id="3.40.50.12240:FF:000002">
    <property type="entry name" value="Flagellum-specific ATP synthase FliI"/>
    <property type="match status" value="1"/>
</dbReference>
<evidence type="ECO:0000313" key="13">
    <source>
        <dbReference type="EMBL" id="QOG25884.1"/>
    </source>
</evidence>
<dbReference type="Proteomes" id="UP000516696">
    <property type="component" value="Chromosome"/>
</dbReference>
<dbReference type="RefSeq" id="WP_103300697.1">
    <property type="nucleotide sequence ID" value="NZ_CAKOCH010000008.1"/>
</dbReference>
<evidence type="ECO:0000256" key="9">
    <source>
        <dbReference type="ARBA" id="ARBA00034006"/>
    </source>
</evidence>
<keyword evidence="7" id="KW-1278">Translocase</keyword>
<dbReference type="PANTHER" id="PTHR15184">
    <property type="entry name" value="ATP SYNTHASE"/>
    <property type="match status" value="1"/>
</dbReference>
<keyword evidence="8" id="KW-0406">Ion transport</keyword>
<dbReference type="InterPro" id="IPR027417">
    <property type="entry name" value="P-loop_NTPase"/>
</dbReference>
<evidence type="ECO:0000313" key="12">
    <source>
        <dbReference type="EMBL" id="MDL4936446.1"/>
    </source>
</evidence>
<dbReference type="InterPro" id="IPR040627">
    <property type="entry name" value="T3SS_ATPase_C"/>
</dbReference>
<evidence type="ECO:0000259" key="10">
    <source>
        <dbReference type="SMART" id="SM00382"/>
    </source>
</evidence>
<sequence length="451" mass="48953">MVLELPVGPIVQKAKKRRFYSIYGKVSEVVGLLIKVEGLAVFVGEICEVKIRNSSHVALAEVVGFVKKTVLLMPLDQLEGIGPGCLVKPTGTTLTVKISDSLLGHTLDGLGRPMDMAIDLSDADEYPVSQESPDPFQRKKISEIMSTGVRVIDGLLTVGQGQRIGIFAGSGVGKSTLLGMLARYCEADIIVIGLVGERGREVKEFIENDLGPEGYRKSVVVCATSDMPPLVRLKGAHVATAIAEYYRDQGKKVVLMMDSVTRFAMAQREIGLSTGEPPTTKGYTPSVFTALPKLLERSGMSDQGSITAFYTVLVEGDDMNEPIADAVRGILDGHIILSRKIAAQNHYPAIDVQNSLSRLMKTLVTLEHYNDAGELKENMAAYAEAKDLIDIGAYKSGANAITDHAIALHHPINSFLQQRVDERNSFEETRAALAALFNEDAALERQRNALQ</sequence>
<dbReference type="SUPFAM" id="SSF52540">
    <property type="entry name" value="P-loop containing nucleoside triphosphate hydrolases"/>
    <property type="match status" value="1"/>
</dbReference>
<evidence type="ECO:0000256" key="4">
    <source>
        <dbReference type="ARBA" id="ARBA00022741"/>
    </source>
</evidence>
<evidence type="ECO:0000313" key="16">
    <source>
        <dbReference type="Proteomes" id="UP001241571"/>
    </source>
</evidence>
<evidence type="ECO:0000256" key="6">
    <source>
        <dbReference type="ARBA" id="ARBA00022927"/>
    </source>
</evidence>
<dbReference type="InterPro" id="IPR005714">
    <property type="entry name" value="ATPase_T3SS_FliI/YscN"/>
</dbReference>
<reference evidence="13 14" key="1">
    <citation type="submission" date="2020-03" db="EMBL/GenBank/DDBJ databases">
        <title>Characterization of ganglioside-mimicking enterococci.</title>
        <authorList>
            <person name="Patry R.T."/>
            <person name="Nothaft H."/>
            <person name="Bridger R."/>
            <person name="Shajahan A."/>
            <person name="Huynh S."/>
            <person name="Sanchez S."/>
            <person name="Azadi P."/>
            <person name="Cooper K."/>
            <person name="Miller W.G."/>
            <person name="Parker C.T."/>
            <person name="Wells L."/>
            <person name="Szymanski C.M."/>
        </authorList>
    </citation>
    <scope>NUCLEOTIDE SEQUENCE [LARGE SCALE GENOMIC DNA]</scope>
    <source>
        <strain evidence="13 14">EGM181</strain>
    </source>
</reference>
<dbReference type="EMBL" id="JASUBT010000008">
    <property type="protein sequence ID" value="MDL4936446.1"/>
    <property type="molecule type" value="Genomic_DNA"/>
</dbReference>
<dbReference type="PROSITE" id="PS00152">
    <property type="entry name" value="ATPASE_ALPHA_BETA"/>
    <property type="match status" value="1"/>
</dbReference>
<dbReference type="PANTHER" id="PTHR15184:SF9">
    <property type="entry name" value="SPI-1 TYPE 3 SECRETION SYSTEM ATPASE"/>
    <property type="match status" value="1"/>
</dbReference>
<dbReference type="CDD" id="cd01136">
    <property type="entry name" value="ATPase_flagellum-secretory_path_III"/>
    <property type="match status" value="1"/>
</dbReference>
<keyword evidence="3" id="KW-0963">Cytoplasm</keyword>
<dbReference type="InterPro" id="IPR004100">
    <property type="entry name" value="ATPase_F1/V1/A1_a/bsu_N"/>
</dbReference>
<dbReference type="InterPro" id="IPR003593">
    <property type="entry name" value="AAA+_ATPase"/>
</dbReference>
<reference evidence="12 16" key="3">
    <citation type="submission" date="2023-06" db="EMBL/GenBank/DDBJ databases">
        <title>Acute promotion of culturable opportunistic pathogens and persistent increase of antibiotic resistance following antibiotic exposure in mouse gut microbiota.</title>
        <authorList>
            <person name="Li L."/>
            <person name="Wang B."/>
            <person name="Sun Y."/>
            <person name="Wang M."/>
            <person name="Xu H."/>
        </authorList>
    </citation>
    <scope>NUCLEOTIDE SEQUENCE [LARGE SCALE GENOMIC DNA]</scope>
    <source>
        <strain evidence="12 16">CRI2_2</strain>
    </source>
</reference>
<dbReference type="EMBL" id="JABXJK010000034">
    <property type="protein sequence ID" value="MBA0972414.1"/>
    <property type="molecule type" value="Genomic_DNA"/>
</dbReference>
<keyword evidence="5" id="KW-0067">ATP-binding</keyword>
<dbReference type="NCBIfam" id="TIGR03497">
    <property type="entry name" value="FliI_clade2"/>
    <property type="match status" value="1"/>
</dbReference>
<dbReference type="Proteomes" id="UP001241571">
    <property type="component" value="Unassembled WGS sequence"/>
</dbReference>
<reference evidence="11 15" key="2">
    <citation type="submission" date="2020-06" db="EMBL/GenBank/DDBJ databases">
        <title>Crossreactivity between MHC class I-restricted antigens from cancer cells and an enterococcal bacteriophage.</title>
        <authorList>
            <person name="Fluckiger A."/>
            <person name="Daillere R."/>
            <person name="Sassi M."/>
            <person name="Cattoir V."/>
            <person name="Kroemer G."/>
            <person name="Zitvogel L."/>
        </authorList>
    </citation>
    <scope>NUCLEOTIDE SEQUENCE [LARGE SCALE GENOMIC DNA]</scope>
    <source>
        <strain evidence="11 15">EG4</strain>
    </source>
</reference>
<dbReference type="GO" id="GO:0030257">
    <property type="term" value="C:type III protein secretion system complex"/>
    <property type="evidence" value="ECO:0007669"/>
    <property type="project" value="InterPro"/>
</dbReference>
<keyword evidence="2" id="KW-0813">Transport</keyword>
<dbReference type="Pfam" id="PF00006">
    <property type="entry name" value="ATP-synt_ab"/>
    <property type="match status" value="1"/>
</dbReference>
<keyword evidence="12" id="KW-0969">Cilium</keyword>
<proteinExistence type="predicted"/>
<comment type="subcellular location">
    <subcellularLocation>
        <location evidence="1">Cytoplasm</location>
    </subcellularLocation>
</comment>
<dbReference type="GO" id="GO:0046933">
    <property type="term" value="F:proton-transporting ATP synthase activity, rotational mechanism"/>
    <property type="evidence" value="ECO:0007669"/>
    <property type="project" value="TreeGrafter"/>
</dbReference>
<dbReference type="Gene3D" id="3.40.50.12240">
    <property type="match status" value="1"/>
</dbReference>
<dbReference type="InterPro" id="IPR000194">
    <property type="entry name" value="ATPase_F1/V1/A1_a/bsu_nucl-bd"/>
</dbReference>
<comment type="catalytic activity">
    <reaction evidence="9">
        <text>ATP + H2O + cellular proteinSide 1 = ADP + phosphate + cellular proteinSide 2.</text>
        <dbReference type="EC" id="7.4.2.8"/>
    </reaction>
</comment>
<dbReference type="GO" id="GO:0005737">
    <property type="term" value="C:cytoplasm"/>
    <property type="evidence" value="ECO:0007669"/>
    <property type="project" value="UniProtKB-SubCell"/>
</dbReference>
<evidence type="ECO:0000313" key="11">
    <source>
        <dbReference type="EMBL" id="MBA0972414.1"/>
    </source>
</evidence>
<evidence type="ECO:0000256" key="7">
    <source>
        <dbReference type="ARBA" id="ARBA00022967"/>
    </source>
</evidence>
<dbReference type="InterPro" id="IPR022425">
    <property type="entry name" value="FliI_clade2"/>
</dbReference>
<dbReference type="AlphaFoldDB" id="A0A2K3QUV6"/>
<evidence type="ECO:0000256" key="8">
    <source>
        <dbReference type="ARBA" id="ARBA00023065"/>
    </source>
</evidence>
<dbReference type="Proteomes" id="UP000571857">
    <property type="component" value="Unassembled WGS sequence"/>
</dbReference>
<dbReference type="GO" id="GO:0016887">
    <property type="term" value="F:ATP hydrolysis activity"/>
    <property type="evidence" value="ECO:0007669"/>
    <property type="project" value="InterPro"/>
</dbReference>
<keyword evidence="4" id="KW-0547">Nucleotide-binding</keyword>
<keyword evidence="12" id="KW-0282">Flagellum</keyword>
<dbReference type="GO" id="GO:0008564">
    <property type="term" value="F:protein-exporting ATPase activity"/>
    <property type="evidence" value="ECO:0007669"/>
    <property type="project" value="UniProtKB-EC"/>
</dbReference>
<dbReference type="InterPro" id="IPR020003">
    <property type="entry name" value="ATPase_a/bsu_AS"/>
</dbReference>
<dbReference type="GO" id="GO:0071973">
    <property type="term" value="P:bacterial-type flagellum-dependent cell motility"/>
    <property type="evidence" value="ECO:0007669"/>
    <property type="project" value="InterPro"/>
</dbReference>
<accession>A0A2K3QUV6</accession>
<dbReference type="GO" id="GO:0030254">
    <property type="term" value="P:protein secretion by the type III secretion system"/>
    <property type="evidence" value="ECO:0007669"/>
    <property type="project" value="InterPro"/>
</dbReference>
<evidence type="ECO:0000256" key="2">
    <source>
        <dbReference type="ARBA" id="ARBA00022448"/>
    </source>
</evidence>
<evidence type="ECO:0000313" key="14">
    <source>
        <dbReference type="Proteomes" id="UP000516696"/>
    </source>
</evidence>
<dbReference type="CDD" id="cd18117">
    <property type="entry name" value="ATP-synt_flagellum-secretory_path_III_N"/>
    <property type="match status" value="1"/>
</dbReference>
<dbReference type="GO" id="GO:0005524">
    <property type="term" value="F:ATP binding"/>
    <property type="evidence" value="ECO:0007669"/>
    <property type="project" value="UniProtKB-KW"/>
</dbReference>
<dbReference type="NCBIfam" id="TIGR01026">
    <property type="entry name" value="fliI_yscN"/>
    <property type="match status" value="1"/>
</dbReference>
<dbReference type="Pfam" id="PF18269">
    <property type="entry name" value="T3SS_ATPase_C"/>
    <property type="match status" value="1"/>
</dbReference>
<evidence type="ECO:0000256" key="5">
    <source>
        <dbReference type="ARBA" id="ARBA00022840"/>
    </source>
</evidence>
<organism evidence="12 16">
    <name type="scientific">Enterococcus gallinarum</name>
    <dbReference type="NCBI Taxonomy" id="1353"/>
    <lineage>
        <taxon>Bacteria</taxon>
        <taxon>Bacillati</taxon>
        <taxon>Bacillota</taxon>
        <taxon>Bacilli</taxon>
        <taxon>Lactobacillales</taxon>
        <taxon>Enterococcaceae</taxon>
        <taxon>Enterococcus</taxon>
    </lineage>
</organism>
<name>A0A2K3QUV6_ENTGA</name>
<dbReference type="InterPro" id="IPR050053">
    <property type="entry name" value="ATPase_alpha/beta_chains"/>
</dbReference>
<keyword evidence="12" id="KW-0966">Cell projection</keyword>
<evidence type="ECO:0000256" key="3">
    <source>
        <dbReference type="ARBA" id="ARBA00022490"/>
    </source>
</evidence>
<protein>
    <submittedName>
        <fullName evidence="12">Flagellar protein export ATPase FliI</fullName>
    </submittedName>
</protein>
<gene>
    <name evidence="12" type="primary">fliI</name>
    <name evidence="13" type="ORF">EGM181_00560</name>
    <name evidence="11" type="ORF">HWH42_07430</name>
    <name evidence="12" type="ORF">QRX88_12030</name>
</gene>
<feature type="domain" description="AAA+ ATPase" evidence="10">
    <location>
        <begin position="160"/>
        <end position="342"/>
    </location>
</feature>